<dbReference type="Pfam" id="PF01619">
    <property type="entry name" value="Pro_dh"/>
    <property type="match status" value="2"/>
</dbReference>
<feature type="compositionally biased region" description="Low complexity" evidence="6">
    <location>
        <begin position="181"/>
        <end position="205"/>
    </location>
</feature>
<keyword evidence="3 5" id="KW-0560">Oxidoreductase</keyword>
<dbReference type="EMBL" id="NHYE01001149">
    <property type="protein sequence ID" value="PPQ98056.1"/>
    <property type="molecule type" value="Genomic_DNA"/>
</dbReference>
<dbReference type="EC" id="1.5.5.2" evidence="2 5"/>
<dbReference type="InterPro" id="IPR029041">
    <property type="entry name" value="FAD-linked_oxidoreductase-like"/>
</dbReference>
<sequence>MILARLGSLGPRHPVPPVFRHFSLSSSVRSSHTHRGGIRHGAKSLTRRAVARTALFSLALSSGLFVSSIYADSDSDAQDARKRKGASEPSLGSLVRAYAVYTMCSIPALVDASPKILSALSSVPGLKQITEAFVRITFFDQFVGADSAEEAIPLLHTLRAANRGVLFAYSVEVDEKEATGASASLSSTADTPDSPSPSSSVSSSADDAHTRIVDEMLHCIDVAADFESGLTKNADGSSDRKGVFFHAKGRRTWVAVKMTALLSDADALRALSARIVASRKATPSPETLVPFPGSPRIEDLDVVSSPLTAPTDGLPPLTPQQIHDIRDLYANLHRICKRASEKGVKIIMDAEYSWYQPAIDALTLALMREYNSLDQKRRNSGTYVQPLIYNTFQAYLRRCSSELELALEDAKKHNYALGVKLVRGAYHPHELAAHQAYLAFEEEHGIPRGGSSPLSRPSLSISPDVEPPVWLEKKDSDETYNKCLNLLIKAVKEDVDKRNKKSAGSTNGWFGGLLGGQKNNASKSSVDDASLPGIGVLFGTHNWDSCALILKELVRNGLAVEERSTSGDAQEQRPIRVGDEVVERIAVGQLYGMSEDLTDWVVSRVISSTPFVIKYVPYGALADVMPYLSRRAIENKSILGDGNAAHERRRAGQEIWKRIFG</sequence>
<feature type="region of interest" description="Disordered" evidence="6">
    <location>
        <begin position="181"/>
        <end position="207"/>
    </location>
</feature>
<evidence type="ECO:0000313" key="9">
    <source>
        <dbReference type="Proteomes" id="UP000284706"/>
    </source>
</evidence>
<comment type="caution">
    <text evidence="8">The sequence shown here is derived from an EMBL/GenBank/DDBJ whole genome shotgun (WGS) entry which is preliminary data.</text>
</comment>
<evidence type="ECO:0000259" key="7">
    <source>
        <dbReference type="Pfam" id="PF01619"/>
    </source>
</evidence>
<feature type="domain" description="Proline dehydrogenase" evidence="7">
    <location>
        <begin position="258"/>
        <end position="433"/>
    </location>
</feature>
<reference evidence="8 9" key="1">
    <citation type="journal article" date="2018" name="Evol. Lett.">
        <title>Horizontal gene cluster transfer increased hallucinogenic mushroom diversity.</title>
        <authorList>
            <person name="Reynolds H.T."/>
            <person name="Vijayakumar V."/>
            <person name="Gluck-Thaler E."/>
            <person name="Korotkin H.B."/>
            <person name="Matheny P.B."/>
            <person name="Slot J.C."/>
        </authorList>
    </citation>
    <scope>NUCLEOTIDE SEQUENCE [LARGE SCALE GENOMIC DNA]</scope>
    <source>
        <strain evidence="8 9">SRW20</strain>
    </source>
</reference>
<dbReference type="STRING" id="231916.A0A409Y4T0"/>
<evidence type="ECO:0000256" key="3">
    <source>
        <dbReference type="ARBA" id="ARBA00023002"/>
    </source>
</evidence>
<dbReference type="FunCoup" id="A0A409Y4T0">
    <property type="interactions" value="265"/>
</dbReference>
<dbReference type="Proteomes" id="UP000284706">
    <property type="component" value="Unassembled WGS sequence"/>
</dbReference>
<keyword evidence="5" id="KW-0285">Flavoprotein</keyword>
<comment type="catalytic activity">
    <reaction evidence="5">
        <text>L-proline + a quinone = (S)-1-pyrroline-5-carboxylate + a quinol + H(+)</text>
        <dbReference type="Rhea" id="RHEA:23784"/>
        <dbReference type="ChEBI" id="CHEBI:15378"/>
        <dbReference type="ChEBI" id="CHEBI:17388"/>
        <dbReference type="ChEBI" id="CHEBI:24646"/>
        <dbReference type="ChEBI" id="CHEBI:60039"/>
        <dbReference type="ChEBI" id="CHEBI:132124"/>
        <dbReference type="EC" id="1.5.5.2"/>
    </reaction>
</comment>
<proteinExistence type="inferred from homology"/>
<evidence type="ECO:0000313" key="8">
    <source>
        <dbReference type="EMBL" id="PPQ98056.1"/>
    </source>
</evidence>
<comment type="function">
    <text evidence="5">Converts proline to delta-1-pyrroline-5-carboxylate.</text>
</comment>
<comment type="similarity">
    <text evidence="1 5">Belongs to the proline oxidase family.</text>
</comment>
<protein>
    <recommendedName>
        <fullName evidence="2 5">Proline dehydrogenase</fullName>
        <ecNumber evidence="2 5">1.5.5.2</ecNumber>
    </recommendedName>
</protein>
<keyword evidence="4 5" id="KW-0642">Proline metabolism</keyword>
<gene>
    <name evidence="8" type="ORF">CVT26_003281</name>
</gene>
<dbReference type="AlphaFoldDB" id="A0A409Y4T0"/>
<accession>A0A409Y4T0</accession>
<evidence type="ECO:0000256" key="4">
    <source>
        <dbReference type="ARBA" id="ARBA00023062"/>
    </source>
</evidence>
<keyword evidence="5" id="KW-0274">FAD</keyword>
<dbReference type="PANTHER" id="PTHR13914:SF0">
    <property type="entry name" value="PROLINE DEHYDROGENASE 1, MITOCHONDRIAL"/>
    <property type="match status" value="1"/>
</dbReference>
<dbReference type="Gene3D" id="3.20.20.220">
    <property type="match status" value="1"/>
</dbReference>
<dbReference type="InParanoid" id="A0A409Y4T0"/>
<evidence type="ECO:0000256" key="6">
    <source>
        <dbReference type="SAM" id="MobiDB-lite"/>
    </source>
</evidence>
<dbReference type="SUPFAM" id="SSF51730">
    <property type="entry name" value="FAD-linked oxidoreductase"/>
    <property type="match status" value="1"/>
</dbReference>
<comment type="cofactor">
    <cofactor evidence="5">
        <name>FAD</name>
        <dbReference type="ChEBI" id="CHEBI:57692"/>
    </cofactor>
</comment>
<evidence type="ECO:0000256" key="1">
    <source>
        <dbReference type="ARBA" id="ARBA00005869"/>
    </source>
</evidence>
<evidence type="ECO:0000256" key="5">
    <source>
        <dbReference type="RuleBase" id="RU364054"/>
    </source>
</evidence>
<organism evidence="8 9">
    <name type="scientific">Gymnopilus dilepis</name>
    <dbReference type="NCBI Taxonomy" id="231916"/>
    <lineage>
        <taxon>Eukaryota</taxon>
        <taxon>Fungi</taxon>
        <taxon>Dikarya</taxon>
        <taxon>Basidiomycota</taxon>
        <taxon>Agaricomycotina</taxon>
        <taxon>Agaricomycetes</taxon>
        <taxon>Agaricomycetidae</taxon>
        <taxon>Agaricales</taxon>
        <taxon>Agaricineae</taxon>
        <taxon>Hymenogastraceae</taxon>
        <taxon>Gymnopilus</taxon>
    </lineage>
</organism>
<dbReference type="GO" id="GO:0004657">
    <property type="term" value="F:proline dehydrogenase activity"/>
    <property type="evidence" value="ECO:0007669"/>
    <property type="project" value="UniProtKB-EC"/>
</dbReference>
<name>A0A409Y4T0_9AGAR</name>
<dbReference type="GO" id="GO:0005739">
    <property type="term" value="C:mitochondrion"/>
    <property type="evidence" value="ECO:0007669"/>
    <property type="project" value="TreeGrafter"/>
</dbReference>
<dbReference type="InterPro" id="IPR002872">
    <property type="entry name" value="Proline_DH_dom"/>
</dbReference>
<dbReference type="OrthoDB" id="5464at2759"/>
<dbReference type="PANTHER" id="PTHR13914">
    <property type="entry name" value="PROLINE OXIDASE"/>
    <property type="match status" value="1"/>
</dbReference>
<dbReference type="GO" id="GO:0010133">
    <property type="term" value="P:L-proline catabolic process to L-glutamate"/>
    <property type="evidence" value="ECO:0007669"/>
    <property type="project" value="TreeGrafter"/>
</dbReference>
<evidence type="ECO:0000256" key="2">
    <source>
        <dbReference type="ARBA" id="ARBA00012695"/>
    </source>
</evidence>
<feature type="domain" description="Proline dehydrogenase" evidence="7">
    <location>
        <begin position="465"/>
        <end position="638"/>
    </location>
</feature>
<dbReference type="GO" id="GO:0071949">
    <property type="term" value="F:FAD binding"/>
    <property type="evidence" value="ECO:0007669"/>
    <property type="project" value="TreeGrafter"/>
</dbReference>
<keyword evidence="9" id="KW-1185">Reference proteome</keyword>
<dbReference type="InterPro" id="IPR015659">
    <property type="entry name" value="Proline_oxidase"/>
</dbReference>